<dbReference type="OrthoDB" id="5109343at2"/>
<dbReference type="Gene3D" id="3.40.630.30">
    <property type="match status" value="1"/>
</dbReference>
<comment type="caution">
    <text evidence="2">The sequence shown here is derived from an EMBL/GenBank/DDBJ whole genome shotgun (WGS) entry which is preliminary data.</text>
</comment>
<dbReference type="InterPro" id="IPR016181">
    <property type="entry name" value="Acyl_CoA_acyltransferase"/>
</dbReference>
<name>S2DHX7_INDAL</name>
<dbReference type="RefSeq" id="WP_009032526.1">
    <property type="nucleotide sequence ID" value="NZ_ALWO02000023.1"/>
</dbReference>
<proteinExistence type="predicted"/>
<gene>
    <name evidence="2" type="ORF">A33Q_1208</name>
</gene>
<dbReference type="SUPFAM" id="SSF55729">
    <property type="entry name" value="Acyl-CoA N-acyltransferases (Nat)"/>
    <property type="match status" value="1"/>
</dbReference>
<dbReference type="GO" id="GO:0016747">
    <property type="term" value="F:acyltransferase activity, transferring groups other than amino-acyl groups"/>
    <property type="evidence" value="ECO:0007669"/>
    <property type="project" value="InterPro"/>
</dbReference>
<evidence type="ECO:0000313" key="2">
    <source>
        <dbReference type="EMBL" id="EOZ98554.1"/>
    </source>
</evidence>
<feature type="domain" description="N-acetyltransferase" evidence="1">
    <location>
        <begin position="5"/>
        <end position="185"/>
    </location>
</feature>
<dbReference type="STRING" id="1189612.A33Q_1208"/>
<dbReference type="PROSITE" id="PS51186">
    <property type="entry name" value="GNAT"/>
    <property type="match status" value="1"/>
</dbReference>
<dbReference type="InterPro" id="IPR000182">
    <property type="entry name" value="GNAT_dom"/>
</dbReference>
<dbReference type="eggNOG" id="COG1247">
    <property type="taxonomic scope" value="Bacteria"/>
</dbReference>
<sequence>MENNYIIKAAETPEELLGILQLQRANHELSLQSIEDGFVTVGHRMADLEKMNRIAPHIIVKDGSKVIAYILAMTTESKEDIPVLKPMFEQFNQILYKGIKVSEYQYIVIGQVCVDKDYRGMGLLDKAYTFYKEVHSPNFQFAITEIALRNRRSIKAHERIGFKDIHQFVDELPEEWSIVLWDWNE</sequence>
<evidence type="ECO:0000259" key="1">
    <source>
        <dbReference type="PROSITE" id="PS51186"/>
    </source>
</evidence>
<accession>S2DHX7</accession>
<protein>
    <recommendedName>
        <fullName evidence="1">N-acetyltransferase domain-containing protein</fullName>
    </recommendedName>
</protein>
<dbReference type="Proteomes" id="UP000006073">
    <property type="component" value="Unassembled WGS sequence"/>
</dbReference>
<dbReference type="Pfam" id="PF00583">
    <property type="entry name" value="Acetyltransf_1"/>
    <property type="match status" value="1"/>
</dbReference>
<organism evidence="2 3">
    <name type="scientific">Indibacter alkaliphilus (strain CCUG 57479 / KCTC 22604 / LW1)</name>
    <dbReference type="NCBI Taxonomy" id="1189612"/>
    <lineage>
        <taxon>Bacteria</taxon>
        <taxon>Pseudomonadati</taxon>
        <taxon>Bacteroidota</taxon>
        <taxon>Cytophagia</taxon>
        <taxon>Cytophagales</taxon>
        <taxon>Cyclobacteriaceae</taxon>
    </lineage>
</organism>
<evidence type="ECO:0000313" key="3">
    <source>
        <dbReference type="Proteomes" id="UP000006073"/>
    </source>
</evidence>
<dbReference type="AlphaFoldDB" id="S2DHX7"/>
<keyword evidence="3" id="KW-1185">Reference proteome</keyword>
<dbReference type="EMBL" id="ALWO02000023">
    <property type="protein sequence ID" value="EOZ98554.1"/>
    <property type="molecule type" value="Genomic_DNA"/>
</dbReference>
<reference evidence="2 3" key="1">
    <citation type="journal article" date="2013" name="Genome Announc.">
        <title>Draft Genome Sequence of Indibacter alkaliphilus Strain LW1T, Isolated from Lonar Lake, a Haloalkaline Lake in the Buldana District of Maharashtra, India.</title>
        <authorList>
            <person name="Singh A."/>
            <person name="Kumar Jangir P."/>
            <person name="Sharma R."/>
            <person name="Singh A."/>
            <person name="Kumar Pinnaka A."/>
            <person name="Shivaji S."/>
        </authorList>
    </citation>
    <scope>NUCLEOTIDE SEQUENCE [LARGE SCALE GENOMIC DNA]</scope>
    <source>
        <strain evidence="3">CCUG 57479 / KCTC 22604 / LW1</strain>
    </source>
</reference>